<dbReference type="STRING" id="499555.BJL86_0746"/>
<dbReference type="NCBIfam" id="NF005862">
    <property type="entry name" value="PRK07792.1"/>
    <property type="match status" value="1"/>
</dbReference>
<comment type="similarity">
    <text evidence="1 3">Belongs to the short-chain dehydrogenases/reductases (SDR) family.</text>
</comment>
<dbReference type="PANTHER" id="PTHR45024:SF2">
    <property type="entry name" value="SCP2 DOMAIN-CONTAINING PROTEIN"/>
    <property type="match status" value="1"/>
</dbReference>
<dbReference type="InterPro" id="IPR057326">
    <property type="entry name" value="KR_dom"/>
</dbReference>
<dbReference type="GO" id="GO:0016491">
    <property type="term" value="F:oxidoreductase activity"/>
    <property type="evidence" value="ECO:0007669"/>
    <property type="project" value="UniProtKB-KW"/>
</dbReference>
<dbReference type="Proteomes" id="UP000186104">
    <property type="component" value="Chromosome"/>
</dbReference>
<dbReference type="RefSeq" id="WP_067472660.1">
    <property type="nucleotide sequence ID" value="NZ_CP015961.1"/>
</dbReference>
<evidence type="ECO:0000259" key="4">
    <source>
        <dbReference type="SMART" id="SM00822"/>
    </source>
</evidence>
<dbReference type="PRINTS" id="PR00081">
    <property type="entry name" value="GDHRDH"/>
</dbReference>
<dbReference type="Pfam" id="PF00106">
    <property type="entry name" value="adh_short"/>
    <property type="match status" value="1"/>
</dbReference>
<dbReference type="PROSITE" id="PS00061">
    <property type="entry name" value="ADH_SHORT"/>
    <property type="match status" value="1"/>
</dbReference>
<organism evidence="5 6">
    <name type="scientific">Dietzia timorensis</name>
    <dbReference type="NCBI Taxonomy" id="499555"/>
    <lineage>
        <taxon>Bacteria</taxon>
        <taxon>Bacillati</taxon>
        <taxon>Actinomycetota</taxon>
        <taxon>Actinomycetes</taxon>
        <taxon>Mycobacteriales</taxon>
        <taxon>Dietziaceae</taxon>
        <taxon>Dietzia</taxon>
    </lineage>
</organism>
<reference evidence="5 6" key="1">
    <citation type="submission" date="2016-06" db="EMBL/GenBank/DDBJ databases">
        <title>Complete genome sequence of a saline-alkali tolerant type strain Dietzia timorensis ID05-A0528T.</title>
        <authorList>
            <person name="Wu X."/>
        </authorList>
    </citation>
    <scope>NUCLEOTIDE SEQUENCE [LARGE SCALE GENOMIC DNA]</scope>
    <source>
        <strain evidence="5 6">ID05-A0528</strain>
    </source>
</reference>
<dbReference type="InterPro" id="IPR002347">
    <property type="entry name" value="SDR_fam"/>
</dbReference>
<dbReference type="KEGG" id="dtm:BJL86_0746"/>
<protein>
    <submittedName>
        <fullName evidence="5">3-oxoacyl-[acyl-carrier-protein] reductase 1</fullName>
    </submittedName>
</protein>
<dbReference type="PANTHER" id="PTHR45024">
    <property type="entry name" value="DEHYDROGENASES, SHORT CHAIN"/>
    <property type="match status" value="1"/>
</dbReference>
<dbReference type="InterPro" id="IPR020904">
    <property type="entry name" value="Sc_DH/Rdtase_CS"/>
</dbReference>
<evidence type="ECO:0000256" key="2">
    <source>
        <dbReference type="ARBA" id="ARBA00023002"/>
    </source>
</evidence>
<dbReference type="EMBL" id="CP015961">
    <property type="protein sequence ID" value="ANI91548.1"/>
    <property type="molecule type" value="Genomic_DNA"/>
</dbReference>
<dbReference type="AlphaFoldDB" id="A0A173LJ45"/>
<dbReference type="SMART" id="SM00822">
    <property type="entry name" value="PKS_KR"/>
    <property type="match status" value="1"/>
</dbReference>
<dbReference type="InterPro" id="IPR051687">
    <property type="entry name" value="Peroxisomal_Beta-Oxidation"/>
</dbReference>
<evidence type="ECO:0000256" key="3">
    <source>
        <dbReference type="RuleBase" id="RU000363"/>
    </source>
</evidence>
<keyword evidence="2" id="KW-0560">Oxidoreductase</keyword>
<feature type="domain" description="Ketoreductase" evidence="4">
    <location>
        <begin position="15"/>
        <end position="204"/>
    </location>
</feature>
<evidence type="ECO:0000313" key="5">
    <source>
        <dbReference type="EMBL" id="ANI91548.1"/>
    </source>
</evidence>
<sequence>MSETPASDSLSLEGRVAVVTGSGSGLGAAEAIELARSGASAVVVNDIKTSEHTDAVIAAIEEAGARAELVLGDVSEAATADEMISAAEKLGGLDIVVNNAGITRDKMLFNMSDDEFDAVVKVHLRGHFLLTRNAGHYWRAKSKEAGAPVYGRLINTSSEAALFGPPGQANYGAAKAGITALTLSASRALSRIGVTANAIAPRGRTSMTEDVFEEWNPEDGPDPLAPERVADLVSYLGSPAAQKVSGQLFVVYGGMVALVAAPTVEQRFDADGGIWNRAEFAAAIDSHWEGREEGRSFSASEVAKL</sequence>
<dbReference type="InterPro" id="IPR036291">
    <property type="entry name" value="NAD(P)-bd_dom_sf"/>
</dbReference>
<dbReference type="PRINTS" id="PR00080">
    <property type="entry name" value="SDRFAMILY"/>
</dbReference>
<evidence type="ECO:0000313" key="6">
    <source>
        <dbReference type="Proteomes" id="UP000186104"/>
    </source>
</evidence>
<proteinExistence type="inferred from homology"/>
<accession>A0A173LJ45</accession>
<gene>
    <name evidence="5" type="ORF">BJL86_0746</name>
</gene>
<dbReference type="SUPFAM" id="SSF51735">
    <property type="entry name" value="NAD(P)-binding Rossmann-fold domains"/>
    <property type="match status" value="1"/>
</dbReference>
<dbReference type="OrthoDB" id="9808187at2"/>
<name>A0A173LJ45_9ACTN</name>
<evidence type="ECO:0000256" key="1">
    <source>
        <dbReference type="ARBA" id="ARBA00006484"/>
    </source>
</evidence>
<dbReference type="Gene3D" id="3.40.50.720">
    <property type="entry name" value="NAD(P)-binding Rossmann-like Domain"/>
    <property type="match status" value="1"/>
</dbReference>
<keyword evidence="6" id="KW-1185">Reference proteome</keyword>